<accession>A0A753VB39</accession>
<sequence length="212" mass="23115">MTNSNAAQVDNQLSLIEDALGKYAAPLPQIQSPDLIREQAVDLLNRADVLESNADELRTELQNREQVVHDIDRQLATLVGLVEEGKVCLRSGEPVRPECAMAHSLIPEVENELSLARNAASAANGQLLAVTNQIDTLRSQYARMIGQVALDARMAHVQALLDTAMQQAAELGLELANNHQFSAAIRVDNRLAILGRNNGMLSSLRNYQGSSR</sequence>
<keyword evidence="1" id="KW-0175">Coiled coil</keyword>
<reference evidence="2" key="2">
    <citation type="submission" date="2020-02" db="EMBL/GenBank/DDBJ databases">
        <authorList>
            <consortium name="NCBI Pathogen Detection Project"/>
        </authorList>
    </citation>
    <scope>NUCLEOTIDE SEQUENCE</scope>
    <source>
        <strain evidence="2">MA.01-02561</strain>
    </source>
</reference>
<feature type="coiled-coil region" evidence="1">
    <location>
        <begin position="40"/>
        <end position="74"/>
    </location>
</feature>
<protein>
    <submittedName>
        <fullName evidence="2">Uncharacterized protein</fullName>
    </submittedName>
</protein>
<reference evidence="2" key="1">
    <citation type="journal article" date="2018" name="Genome Biol.">
        <title>SKESA: strategic k-mer extension for scrupulous assemblies.</title>
        <authorList>
            <person name="Souvorov A."/>
            <person name="Agarwala R."/>
            <person name="Lipman D.J."/>
        </authorList>
    </citation>
    <scope>NUCLEOTIDE SEQUENCE</scope>
    <source>
        <strain evidence="2">MA.01-02561</strain>
    </source>
</reference>
<proteinExistence type="predicted"/>
<organism evidence="2">
    <name type="scientific">Salmonella enterica</name>
    <name type="common">Salmonella choleraesuis</name>
    <dbReference type="NCBI Taxonomy" id="28901"/>
    <lineage>
        <taxon>Bacteria</taxon>
        <taxon>Pseudomonadati</taxon>
        <taxon>Pseudomonadota</taxon>
        <taxon>Gammaproteobacteria</taxon>
        <taxon>Enterobacterales</taxon>
        <taxon>Enterobacteriaceae</taxon>
        <taxon>Salmonella</taxon>
    </lineage>
</organism>
<dbReference type="EMBL" id="DAAWLB010000015">
    <property type="protein sequence ID" value="HAF8328440.1"/>
    <property type="molecule type" value="Genomic_DNA"/>
</dbReference>
<evidence type="ECO:0000313" key="2">
    <source>
        <dbReference type="EMBL" id="HAF8328440.1"/>
    </source>
</evidence>
<gene>
    <name evidence="2" type="ORF">G5T60_004496</name>
</gene>
<comment type="caution">
    <text evidence="2">The sequence shown here is derived from an EMBL/GenBank/DDBJ whole genome shotgun (WGS) entry which is preliminary data.</text>
</comment>
<evidence type="ECO:0000256" key="1">
    <source>
        <dbReference type="SAM" id="Coils"/>
    </source>
</evidence>
<dbReference type="AlphaFoldDB" id="A0A753VB39"/>
<name>A0A753VB39_SALER</name>